<sequence>MRTTERYTGAAVILKMLGVDTIFRYPSGAIMPIYEELFRQSRIRRVLVRHEAGAAHAAQGYERDLKDQSGPRGSGLLLLLATVAGVVDDA</sequence>
<dbReference type="InterPro" id="IPR012001">
    <property type="entry name" value="Thiamin_PyroP_enz_TPP-bd_dom"/>
</dbReference>
<dbReference type="Gene3D" id="3.40.50.970">
    <property type="match status" value="1"/>
</dbReference>
<proteinExistence type="inferred from homology"/>
<name>A0A7M2GPJ6_SPHSA</name>
<dbReference type="CDD" id="cd07035">
    <property type="entry name" value="TPP_PYR_POX_like"/>
    <property type="match status" value="1"/>
</dbReference>
<dbReference type="GO" id="GO:0009097">
    <property type="term" value="P:isoleucine biosynthetic process"/>
    <property type="evidence" value="ECO:0007669"/>
    <property type="project" value="TreeGrafter"/>
</dbReference>
<organism evidence="3 4">
    <name type="scientific">Sphingobium fuliginis (strain ATCC 27551)</name>
    <dbReference type="NCBI Taxonomy" id="336203"/>
    <lineage>
        <taxon>Bacteria</taxon>
        <taxon>Pseudomonadati</taxon>
        <taxon>Pseudomonadota</taxon>
        <taxon>Alphaproteobacteria</taxon>
        <taxon>Sphingomonadales</taxon>
        <taxon>Sphingomonadaceae</taxon>
        <taxon>Sphingobium</taxon>
    </lineage>
</organism>
<dbReference type="InterPro" id="IPR029061">
    <property type="entry name" value="THDP-binding"/>
</dbReference>
<dbReference type="GO" id="GO:0005948">
    <property type="term" value="C:acetolactate synthase complex"/>
    <property type="evidence" value="ECO:0007669"/>
    <property type="project" value="TreeGrafter"/>
</dbReference>
<dbReference type="GO" id="GO:0003984">
    <property type="term" value="F:acetolactate synthase activity"/>
    <property type="evidence" value="ECO:0007669"/>
    <property type="project" value="TreeGrafter"/>
</dbReference>
<evidence type="ECO:0000256" key="1">
    <source>
        <dbReference type="ARBA" id="ARBA00007812"/>
    </source>
</evidence>
<protein>
    <recommendedName>
        <fullName evidence="2">Thiamine pyrophosphate enzyme N-terminal TPP-binding domain-containing protein</fullName>
    </recommendedName>
</protein>
<dbReference type="GO" id="GO:0030976">
    <property type="term" value="F:thiamine pyrophosphate binding"/>
    <property type="evidence" value="ECO:0007669"/>
    <property type="project" value="InterPro"/>
</dbReference>
<dbReference type="RefSeq" id="WP_025548425.1">
    <property type="nucleotide sequence ID" value="NZ_BATN01000022.1"/>
</dbReference>
<dbReference type="PANTHER" id="PTHR18968">
    <property type="entry name" value="THIAMINE PYROPHOSPHATE ENZYMES"/>
    <property type="match status" value="1"/>
</dbReference>
<dbReference type="Proteomes" id="UP000593663">
    <property type="component" value="Chromosome 2"/>
</dbReference>
<comment type="similarity">
    <text evidence="1">Belongs to the TPP enzyme family.</text>
</comment>
<accession>A0A7M2GPJ6</accession>
<dbReference type="AlphaFoldDB" id="A0A7M2GPJ6"/>
<reference evidence="4" key="1">
    <citation type="submission" date="2020-08" db="EMBL/GenBank/DDBJ databases">
        <title>Complete genome sequence of Sphingobium barthaii strain KK22, a high-molecular-weight polycyclic aromatic hydrocarbon-degrading soil bacterium.</title>
        <authorList>
            <person name="Mori J.F."/>
            <person name="Kanaly R.A."/>
        </authorList>
    </citation>
    <scope>NUCLEOTIDE SEQUENCE [LARGE SCALE GENOMIC DNA]</scope>
    <source>
        <strain evidence="4">KK22</strain>
    </source>
</reference>
<evidence type="ECO:0000259" key="2">
    <source>
        <dbReference type="Pfam" id="PF02776"/>
    </source>
</evidence>
<dbReference type="KEGG" id="sbar:H5V43_18605"/>
<dbReference type="SUPFAM" id="SSF52518">
    <property type="entry name" value="Thiamin diphosphate-binding fold (THDP-binding)"/>
    <property type="match status" value="1"/>
</dbReference>
<evidence type="ECO:0000313" key="3">
    <source>
        <dbReference type="EMBL" id="QOT74137.1"/>
    </source>
</evidence>
<dbReference type="GO" id="GO:0009099">
    <property type="term" value="P:L-valine biosynthetic process"/>
    <property type="evidence" value="ECO:0007669"/>
    <property type="project" value="TreeGrafter"/>
</dbReference>
<dbReference type="PANTHER" id="PTHR18968:SF13">
    <property type="entry name" value="ACETOLACTATE SYNTHASE CATALYTIC SUBUNIT, MITOCHONDRIAL"/>
    <property type="match status" value="1"/>
</dbReference>
<dbReference type="Pfam" id="PF02776">
    <property type="entry name" value="TPP_enzyme_N"/>
    <property type="match status" value="1"/>
</dbReference>
<dbReference type="GO" id="GO:0050660">
    <property type="term" value="F:flavin adenine dinucleotide binding"/>
    <property type="evidence" value="ECO:0007669"/>
    <property type="project" value="TreeGrafter"/>
</dbReference>
<gene>
    <name evidence="3" type="ORF">H5V43_18605</name>
</gene>
<feature type="domain" description="Thiamine pyrophosphate enzyme N-terminal TPP-binding" evidence="2">
    <location>
        <begin position="13"/>
        <end position="63"/>
    </location>
</feature>
<dbReference type="EMBL" id="CP060036">
    <property type="protein sequence ID" value="QOT74137.1"/>
    <property type="molecule type" value="Genomic_DNA"/>
</dbReference>
<dbReference type="InterPro" id="IPR045229">
    <property type="entry name" value="TPP_enz"/>
</dbReference>
<evidence type="ECO:0000313" key="4">
    <source>
        <dbReference type="Proteomes" id="UP000593663"/>
    </source>
</evidence>